<dbReference type="EMBL" id="UWOC01000192">
    <property type="protein sequence ID" value="VCU10816.1"/>
    <property type="molecule type" value="Genomic_DNA"/>
</dbReference>
<dbReference type="PANTHER" id="PTHR10788:SF106">
    <property type="entry name" value="BCDNA.GH08860"/>
    <property type="match status" value="1"/>
</dbReference>
<evidence type="ECO:0000256" key="1">
    <source>
        <dbReference type="ARBA" id="ARBA00008799"/>
    </source>
</evidence>
<gene>
    <name evidence="3" type="primary">otsA_2</name>
    <name evidence="3" type="ORF">RHODGE_RHODGE_04381</name>
</gene>
<accession>A0A3S4BYT7</accession>
<name>A0A3S4BYT7_9BRAD</name>
<evidence type="ECO:0000313" key="3">
    <source>
        <dbReference type="EMBL" id="VCU10816.1"/>
    </source>
</evidence>
<feature type="transmembrane region" description="Helical" evidence="2">
    <location>
        <begin position="183"/>
        <end position="208"/>
    </location>
</feature>
<dbReference type="PANTHER" id="PTHR10788">
    <property type="entry name" value="TREHALOSE-6-PHOSPHATE SYNTHASE"/>
    <property type="match status" value="1"/>
</dbReference>
<evidence type="ECO:0000256" key="2">
    <source>
        <dbReference type="SAM" id="Phobius"/>
    </source>
</evidence>
<dbReference type="Pfam" id="PF00982">
    <property type="entry name" value="Glyco_transf_20"/>
    <property type="match status" value="1"/>
</dbReference>
<dbReference type="CDD" id="cd03788">
    <property type="entry name" value="GT20_TPS"/>
    <property type="match status" value="1"/>
</dbReference>
<comment type="similarity">
    <text evidence="1">Belongs to the glycosyltransferase 20 family.</text>
</comment>
<dbReference type="RefSeq" id="WP_307719477.1">
    <property type="nucleotide sequence ID" value="NZ_UWOC01000192.1"/>
</dbReference>
<comment type="caution">
    <text evidence="3">The sequence shown here is derived from an EMBL/GenBank/DDBJ whole genome shotgun (WGS) entry which is preliminary data.</text>
</comment>
<dbReference type="AlphaFoldDB" id="A0A3S4BYT7"/>
<feature type="transmembrane region" description="Helical" evidence="2">
    <location>
        <begin position="30"/>
        <end position="58"/>
    </location>
</feature>
<organism evidence="3 4">
    <name type="scientific">Rhodoplanes serenus</name>
    <dbReference type="NCBI Taxonomy" id="200615"/>
    <lineage>
        <taxon>Bacteria</taxon>
        <taxon>Pseudomonadati</taxon>
        <taxon>Pseudomonadota</taxon>
        <taxon>Alphaproteobacteria</taxon>
        <taxon>Hyphomicrobiales</taxon>
        <taxon>Nitrobacteraceae</taxon>
        <taxon>Rhodoplanes</taxon>
    </lineage>
</organism>
<dbReference type="InterPro" id="IPR001830">
    <property type="entry name" value="Glyco_trans_20"/>
</dbReference>
<dbReference type="Proteomes" id="UP000289200">
    <property type="component" value="Unassembled WGS sequence"/>
</dbReference>
<keyword evidence="2" id="KW-1133">Transmembrane helix</keyword>
<evidence type="ECO:0000313" key="4">
    <source>
        <dbReference type="Proteomes" id="UP000289200"/>
    </source>
</evidence>
<dbReference type="Gene3D" id="3.40.50.2000">
    <property type="entry name" value="Glycogen Phosphorylase B"/>
    <property type="match status" value="2"/>
</dbReference>
<dbReference type="SUPFAM" id="SSF53756">
    <property type="entry name" value="UDP-Glycosyltransferase/glycogen phosphorylase"/>
    <property type="match status" value="1"/>
</dbReference>
<sequence>MMASLFAAAHRTHAVARSDAAHRLARNPMVRYALLGIVAAVLVMAMLVPVGTAVIEGWSRRDVELRSRLLFRSIRDQIAATRMRADATGLAPLFDRIAEDERILALGICNDTGGLVHATRQMPRSVTCRALALGESDAFTTLTDENRRIHVGAFRLATEAGGGHLLVLHDLAFADARVRTARLYTVLSVAAVAGGVGLLAVGMALALVRSWTRSMREVVSEARHGRLIDCTKGRDMPAGREIAALIDDLRGEKAGAEGIHVEWSPKMLHRLLDEELPDAEVLVVSNREPYIHNRTDAGITLQTPASGLVAALEPVMRACGGTWIAHGSGSADRETVDAHDRVRVPPADPAYALRRVWLSEAEQDGYYYGFANEGLWPLCHIAFVRPTFREQDWQQYQAVNARFADSIVEEAGRDDPIVLVQDYHFALLPRMIRERLPRATVVTFWHIPWPNAETFGICPWRDEIIDGLLGSTILGFHTRFHCNNFLEATDRFMESRIDREHGSITLRGHETMIRSYPISIEWPPAALAGQAPPAQCRAAVVARYGLPADARIAVGVERFDYTKGILDRVAAIDDLLTRNPDLKGKLVYIQAASPTRSKLGAYSALQDETVRLAGEINARHGGDGWSPIVLSIRHHEPHEVFELFRAADTCIVSSLHDGMNLVAKEFVASRDDEHGVLILSGFAGASRELSEALIVNPYDTRSMAAAIERALCMPAAEQRERMRLMRDQVRQRNVYRWAAQMLLDAARLRKRERIVTASES</sequence>
<keyword evidence="2" id="KW-0472">Membrane</keyword>
<keyword evidence="4" id="KW-1185">Reference proteome</keyword>
<dbReference type="GO" id="GO:0005992">
    <property type="term" value="P:trehalose biosynthetic process"/>
    <property type="evidence" value="ECO:0007669"/>
    <property type="project" value="InterPro"/>
</dbReference>
<reference evidence="4" key="1">
    <citation type="submission" date="2018-10" db="EMBL/GenBank/DDBJ databases">
        <authorList>
            <person name="Peiro R."/>
            <person name="Begona"/>
            <person name="Cbmso G."/>
            <person name="Lopez M."/>
            <person name="Gonzalez S."/>
            <person name="Sacristan E."/>
            <person name="Castillo E."/>
        </authorList>
    </citation>
    <scope>NUCLEOTIDE SEQUENCE [LARGE SCALE GENOMIC DNA]</scope>
</reference>
<keyword evidence="2" id="KW-0812">Transmembrane</keyword>
<proteinExistence type="inferred from homology"/>
<dbReference type="GO" id="GO:0003825">
    <property type="term" value="F:alpha,alpha-trehalose-phosphate synthase (UDP-forming) activity"/>
    <property type="evidence" value="ECO:0007669"/>
    <property type="project" value="TreeGrafter"/>
</dbReference>
<protein>
    <submittedName>
        <fullName evidence="3">Trehalose-6-phosphate synthase</fullName>
    </submittedName>
</protein>